<sequence>MVREWKEMGLKGYEGGFSEGLSSVVFVFWAALVFVFVFAGIIFSCADGATKDKASAANHDTYGSTCAAAGCGAGCGG</sequence>
<evidence type="ECO:0000313" key="2">
    <source>
        <dbReference type="EMBL" id="KAJ7943106.1"/>
    </source>
</evidence>
<keyword evidence="1 2" id="KW-0812">Transmembrane</keyword>
<feature type="transmembrane region" description="Helical" evidence="1">
    <location>
        <begin position="20"/>
        <end position="43"/>
    </location>
</feature>
<gene>
    <name evidence="2" type="ORF">O6P43_032698</name>
</gene>
<keyword evidence="3" id="KW-1185">Reference proteome</keyword>
<keyword evidence="1" id="KW-0472">Membrane</keyword>
<name>A0AAD7P5S0_QUISA</name>
<accession>A0AAD7P5S0</accession>
<protein>
    <submittedName>
        <fullName evidence="2">Transmembrane protein</fullName>
    </submittedName>
</protein>
<proteinExistence type="predicted"/>
<evidence type="ECO:0000313" key="3">
    <source>
        <dbReference type="Proteomes" id="UP001163823"/>
    </source>
</evidence>
<organism evidence="2 3">
    <name type="scientific">Quillaja saponaria</name>
    <name type="common">Soap bark tree</name>
    <dbReference type="NCBI Taxonomy" id="32244"/>
    <lineage>
        <taxon>Eukaryota</taxon>
        <taxon>Viridiplantae</taxon>
        <taxon>Streptophyta</taxon>
        <taxon>Embryophyta</taxon>
        <taxon>Tracheophyta</taxon>
        <taxon>Spermatophyta</taxon>
        <taxon>Magnoliopsida</taxon>
        <taxon>eudicotyledons</taxon>
        <taxon>Gunneridae</taxon>
        <taxon>Pentapetalae</taxon>
        <taxon>rosids</taxon>
        <taxon>fabids</taxon>
        <taxon>Fabales</taxon>
        <taxon>Quillajaceae</taxon>
        <taxon>Quillaja</taxon>
    </lineage>
</organism>
<dbReference type="Proteomes" id="UP001163823">
    <property type="component" value="Chromosome 14"/>
</dbReference>
<dbReference type="KEGG" id="qsa:O6P43_032698"/>
<dbReference type="AlphaFoldDB" id="A0AAD7P5S0"/>
<dbReference type="PANTHER" id="PTHR37199:SF5">
    <property type="entry name" value="TRANSMEMBRANE PROTEIN"/>
    <property type="match status" value="1"/>
</dbReference>
<evidence type="ECO:0000256" key="1">
    <source>
        <dbReference type="SAM" id="Phobius"/>
    </source>
</evidence>
<comment type="caution">
    <text evidence="2">The sequence shown here is derived from an EMBL/GenBank/DDBJ whole genome shotgun (WGS) entry which is preliminary data.</text>
</comment>
<keyword evidence="1" id="KW-1133">Transmembrane helix</keyword>
<reference evidence="2" key="1">
    <citation type="journal article" date="2023" name="Science">
        <title>Elucidation of the pathway for biosynthesis of saponin adjuvants from the soapbark tree.</title>
        <authorList>
            <person name="Reed J."/>
            <person name="Orme A."/>
            <person name="El-Demerdash A."/>
            <person name="Owen C."/>
            <person name="Martin L.B.B."/>
            <person name="Misra R.C."/>
            <person name="Kikuchi S."/>
            <person name="Rejzek M."/>
            <person name="Martin A.C."/>
            <person name="Harkess A."/>
            <person name="Leebens-Mack J."/>
            <person name="Louveau T."/>
            <person name="Stephenson M.J."/>
            <person name="Osbourn A."/>
        </authorList>
    </citation>
    <scope>NUCLEOTIDE SEQUENCE</scope>
    <source>
        <strain evidence="2">S10</strain>
    </source>
</reference>
<dbReference type="EMBL" id="JARAOO010000014">
    <property type="protein sequence ID" value="KAJ7943106.1"/>
    <property type="molecule type" value="Genomic_DNA"/>
</dbReference>
<dbReference type="PANTHER" id="PTHR37199">
    <property type="entry name" value="TRANSMEMBRANE PROTEIN"/>
    <property type="match status" value="1"/>
</dbReference>